<keyword evidence="2" id="KW-1185">Reference proteome</keyword>
<gene>
    <name evidence="1" type="ORF">DPMN_019168</name>
</gene>
<sequence>MADESTDEGNRNQFAIVAKFLYQGKVQDVFLGLVHNLMLSIERFLIAKVTIHQFAEEFAIPIVHSLIGEIEDAFQCSEVLQSLAVFNLRNVPDSVAEVVNNFGQLPIRQLANHYGNTKEDTFNGHRNVANPVYTSAQILCEFEGFKHEMRSIKRNATTEQLDDPQFLLQTIREDAVLNHDYPAMQYLVLLDNDTDDEDFKGSDASDIDRRPL</sequence>
<accession>A0A9D4NEJ0</accession>
<dbReference type="Proteomes" id="UP000828390">
    <property type="component" value="Unassembled WGS sequence"/>
</dbReference>
<comment type="caution">
    <text evidence="1">The sequence shown here is derived from an EMBL/GenBank/DDBJ whole genome shotgun (WGS) entry which is preliminary data.</text>
</comment>
<proteinExistence type="predicted"/>
<dbReference type="AlphaFoldDB" id="A0A9D4NEJ0"/>
<protein>
    <submittedName>
        <fullName evidence="1">Uncharacterized protein</fullName>
    </submittedName>
</protein>
<reference evidence="1" key="1">
    <citation type="journal article" date="2019" name="bioRxiv">
        <title>The Genome of the Zebra Mussel, Dreissena polymorpha: A Resource for Invasive Species Research.</title>
        <authorList>
            <person name="McCartney M.A."/>
            <person name="Auch B."/>
            <person name="Kono T."/>
            <person name="Mallez S."/>
            <person name="Zhang Y."/>
            <person name="Obille A."/>
            <person name="Becker A."/>
            <person name="Abrahante J.E."/>
            <person name="Garbe J."/>
            <person name="Badalamenti J.P."/>
            <person name="Herman A."/>
            <person name="Mangelson H."/>
            <person name="Liachko I."/>
            <person name="Sullivan S."/>
            <person name="Sone E.D."/>
            <person name="Koren S."/>
            <person name="Silverstein K.A.T."/>
            <person name="Beckman K.B."/>
            <person name="Gohl D.M."/>
        </authorList>
    </citation>
    <scope>NUCLEOTIDE SEQUENCE</scope>
    <source>
        <strain evidence="1">Duluth1</strain>
        <tissue evidence="1">Whole animal</tissue>
    </source>
</reference>
<evidence type="ECO:0000313" key="2">
    <source>
        <dbReference type="Proteomes" id="UP000828390"/>
    </source>
</evidence>
<organism evidence="1 2">
    <name type="scientific">Dreissena polymorpha</name>
    <name type="common">Zebra mussel</name>
    <name type="synonym">Mytilus polymorpha</name>
    <dbReference type="NCBI Taxonomy" id="45954"/>
    <lineage>
        <taxon>Eukaryota</taxon>
        <taxon>Metazoa</taxon>
        <taxon>Spiralia</taxon>
        <taxon>Lophotrochozoa</taxon>
        <taxon>Mollusca</taxon>
        <taxon>Bivalvia</taxon>
        <taxon>Autobranchia</taxon>
        <taxon>Heteroconchia</taxon>
        <taxon>Euheterodonta</taxon>
        <taxon>Imparidentia</taxon>
        <taxon>Neoheterodontei</taxon>
        <taxon>Myida</taxon>
        <taxon>Dreissenoidea</taxon>
        <taxon>Dreissenidae</taxon>
        <taxon>Dreissena</taxon>
    </lineage>
</organism>
<reference evidence="1" key="2">
    <citation type="submission" date="2020-11" db="EMBL/GenBank/DDBJ databases">
        <authorList>
            <person name="McCartney M.A."/>
            <person name="Auch B."/>
            <person name="Kono T."/>
            <person name="Mallez S."/>
            <person name="Becker A."/>
            <person name="Gohl D.M."/>
            <person name="Silverstein K.A.T."/>
            <person name="Koren S."/>
            <person name="Bechman K.B."/>
            <person name="Herman A."/>
            <person name="Abrahante J.E."/>
            <person name="Garbe J."/>
        </authorList>
    </citation>
    <scope>NUCLEOTIDE SEQUENCE</scope>
    <source>
        <strain evidence="1">Duluth1</strain>
        <tissue evidence="1">Whole animal</tissue>
    </source>
</reference>
<evidence type="ECO:0000313" key="1">
    <source>
        <dbReference type="EMBL" id="KAH3895008.1"/>
    </source>
</evidence>
<name>A0A9D4NEJ0_DREPO</name>
<dbReference type="EMBL" id="JAIWYP010000001">
    <property type="protein sequence ID" value="KAH3895008.1"/>
    <property type="molecule type" value="Genomic_DNA"/>
</dbReference>